<proteinExistence type="predicted"/>
<name>A0A3N9TLW9_9VIBR</name>
<protein>
    <submittedName>
        <fullName evidence="2">Uncharacterized protein</fullName>
    </submittedName>
</protein>
<gene>
    <name evidence="2" type="ORF">EES38_02945</name>
</gene>
<evidence type="ECO:0000313" key="2">
    <source>
        <dbReference type="EMBL" id="RQW65004.1"/>
    </source>
</evidence>
<keyword evidence="1" id="KW-0812">Transmembrane</keyword>
<comment type="caution">
    <text evidence="2">The sequence shown here is derived from an EMBL/GenBank/DDBJ whole genome shotgun (WGS) entry which is preliminary data.</text>
</comment>
<dbReference type="Proteomes" id="UP000281112">
    <property type="component" value="Unassembled WGS sequence"/>
</dbReference>
<dbReference type="EMBL" id="RJVQ01000001">
    <property type="protein sequence ID" value="RQW65004.1"/>
    <property type="molecule type" value="Genomic_DNA"/>
</dbReference>
<organism evidence="2 3">
    <name type="scientific">Vibrio viridaestus</name>
    <dbReference type="NCBI Taxonomy" id="2487322"/>
    <lineage>
        <taxon>Bacteria</taxon>
        <taxon>Pseudomonadati</taxon>
        <taxon>Pseudomonadota</taxon>
        <taxon>Gammaproteobacteria</taxon>
        <taxon>Vibrionales</taxon>
        <taxon>Vibrionaceae</taxon>
        <taxon>Vibrio</taxon>
    </lineage>
</organism>
<keyword evidence="1" id="KW-0472">Membrane</keyword>
<dbReference type="RefSeq" id="WP_124935657.1">
    <property type="nucleotide sequence ID" value="NZ_RJVQ01000001.1"/>
</dbReference>
<accession>A0A3N9TLW9</accession>
<evidence type="ECO:0000313" key="3">
    <source>
        <dbReference type="Proteomes" id="UP000281112"/>
    </source>
</evidence>
<reference evidence="2 3" key="1">
    <citation type="submission" date="2018-11" db="EMBL/GenBank/DDBJ databases">
        <title>Vibrio LJC006 sp. nov., isolated from seawater during the bloom of the enteromorpha.</title>
        <authorList>
            <person name="Liang J."/>
        </authorList>
    </citation>
    <scope>NUCLEOTIDE SEQUENCE [LARGE SCALE GENOMIC DNA]</scope>
    <source>
        <strain evidence="2 3">LJC006</strain>
    </source>
</reference>
<keyword evidence="3" id="KW-1185">Reference proteome</keyword>
<feature type="transmembrane region" description="Helical" evidence="1">
    <location>
        <begin position="20"/>
        <end position="40"/>
    </location>
</feature>
<evidence type="ECO:0000256" key="1">
    <source>
        <dbReference type="SAM" id="Phobius"/>
    </source>
</evidence>
<keyword evidence="1" id="KW-1133">Transmembrane helix</keyword>
<sequence>MGTSITSWDSVAEYFVFANNPFMLVLFSAGVLAICVGLIMHIKRHEDAAFAECEKSTTQF</sequence>
<dbReference type="AlphaFoldDB" id="A0A3N9TLW9"/>